<dbReference type="Proteomes" id="UP001190926">
    <property type="component" value="Unassembled WGS sequence"/>
</dbReference>
<reference evidence="1 2" key="1">
    <citation type="journal article" date="2021" name="Nat. Commun.">
        <title>Incipient diploidization of the medicinal plant Perilla within 10,000 years.</title>
        <authorList>
            <person name="Zhang Y."/>
            <person name="Shen Q."/>
            <person name="Leng L."/>
            <person name="Zhang D."/>
            <person name="Chen S."/>
            <person name="Shi Y."/>
            <person name="Ning Z."/>
            <person name="Chen S."/>
        </authorList>
    </citation>
    <scope>NUCLEOTIDE SEQUENCE [LARGE SCALE GENOMIC DNA]</scope>
    <source>
        <strain evidence="2">cv. PC099</strain>
    </source>
</reference>
<gene>
    <name evidence="1" type="ORF">C2S53_002602</name>
</gene>
<comment type="caution">
    <text evidence="1">The sequence shown here is derived from an EMBL/GenBank/DDBJ whole genome shotgun (WGS) entry which is preliminary data.</text>
</comment>
<protein>
    <submittedName>
        <fullName evidence="1">Uncharacterized protein</fullName>
    </submittedName>
</protein>
<keyword evidence="2" id="KW-1185">Reference proteome</keyword>
<dbReference type="EMBL" id="SDAM02003674">
    <property type="protein sequence ID" value="KAH6820444.1"/>
    <property type="molecule type" value="Genomic_DNA"/>
</dbReference>
<accession>A0AAD4ISF3</accession>
<evidence type="ECO:0000313" key="1">
    <source>
        <dbReference type="EMBL" id="KAH6820444.1"/>
    </source>
</evidence>
<evidence type="ECO:0000313" key="2">
    <source>
        <dbReference type="Proteomes" id="UP001190926"/>
    </source>
</evidence>
<sequence>MQIEKDTATEREGCFSMLPTTVQGRKMLARKRPKVANNSLNDGLAQEKSTAYTISSSINDVQPSARQLPVMQPSAGFHTQKFIGDSSVAANQPKEPDSMRVVTKGGKKLCMFQA</sequence>
<organism evidence="1 2">
    <name type="scientific">Perilla frutescens var. hirtella</name>
    <name type="common">Perilla citriodora</name>
    <name type="synonym">Perilla setoyensis</name>
    <dbReference type="NCBI Taxonomy" id="608512"/>
    <lineage>
        <taxon>Eukaryota</taxon>
        <taxon>Viridiplantae</taxon>
        <taxon>Streptophyta</taxon>
        <taxon>Embryophyta</taxon>
        <taxon>Tracheophyta</taxon>
        <taxon>Spermatophyta</taxon>
        <taxon>Magnoliopsida</taxon>
        <taxon>eudicotyledons</taxon>
        <taxon>Gunneridae</taxon>
        <taxon>Pentapetalae</taxon>
        <taxon>asterids</taxon>
        <taxon>lamiids</taxon>
        <taxon>Lamiales</taxon>
        <taxon>Lamiaceae</taxon>
        <taxon>Nepetoideae</taxon>
        <taxon>Elsholtzieae</taxon>
        <taxon>Perilla</taxon>
    </lineage>
</organism>
<dbReference type="AlphaFoldDB" id="A0AAD4ISF3"/>
<proteinExistence type="predicted"/>
<name>A0AAD4ISF3_PERFH</name>